<keyword evidence="6 8" id="KW-0460">Magnesium</keyword>
<dbReference type="NCBIfam" id="NF008955">
    <property type="entry name" value="PRK12297.1"/>
    <property type="match status" value="1"/>
</dbReference>
<name>C0G8M6_9HYPH</name>
<feature type="binding site" evidence="8">
    <location>
        <position position="207"/>
    </location>
    <ligand>
        <name>Mg(2+)</name>
        <dbReference type="ChEBI" id="CHEBI:18420"/>
    </ligand>
</feature>
<organism evidence="11 12">
    <name type="scientific">Brucella ceti str. Cudo</name>
    <dbReference type="NCBI Taxonomy" id="595497"/>
    <lineage>
        <taxon>Bacteria</taxon>
        <taxon>Pseudomonadati</taxon>
        <taxon>Pseudomonadota</taxon>
        <taxon>Alphaproteobacteria</taxon>
        <taxon>Hyphomicrobiales</taxon>
        <taxon>Brucellaceae</taxon>
        <taxon>Brucella/Ochrobactrum group</taxon>
        <taxon>Brucella</taxon>
    </lineage>
</organism>
<dbReference type="PANTHER" id="PTHR11702">
    <property type="entry name" value="DEVELOPMENTALLY REGULATED GTP-BINDING PROTEIN-RELATED"/>
    <property type="match status" value="1"/>
</dbReference>
<dbReference type="EC" id="3.6.5.-" evidence="8"/>
<dbReference type="InterPro" id="IPR006074">
    <property type="entry name" value="GTP1-OBG_CS"/>
</dbReference>
<feature type="binding site" evidence="8">
    <location>
        <begin position="200"/>
        <end position="207"/>
    </location>
    <ligand>
        <name>GTP</name>
        <dbReference type="ChEBI" id="CHEBI:37565"/>
    </ligand>
</feature>
<comment type="similarity">
    <text evidence="1 8">Belongs to the TRAFAC class OBG-HflX-like GTPase superfamily. OBG GTPase family.</text>
</comment>
<evidence type="ECO:0000256" key="1">
    <source>
        <dbReference type="ARBA" id="ARBA00007699"/>
    </source>
</evidence>
<sequence length="375" mass="40654">MQRHMRALPACDEIESPFGLKSRLRSGHPRRLCSMKFLDQAKIYIRSGNGGAGAVSFRREKFLEFGGPDGGDGGCGGDVWVEAVDGLNTLIDYRYQQHFKAKTGMHGMGRNMTGGKGDDVVLRVPVGTQIFEEDNETLICDITEVGQRYRLAKGGNGGFGNLHFTTSTNRAPRRANPGQEGIERTIWLRLKLIADAGLVGLPNAGKSTFLASVTAAKPKIADYPFTTLHPNLGVARIDGREFVIADIPGLIEGASEGVGLGDRFLGHVERTRVLLHLVSAQEEDVAKAYQVIRGELEAYEHGLADKPEIVALSQVDTLDPETRKAKVKALKKACGCEPLLLSAVSHEGLNDTLRQLARIIDLSRAEEAGTAQAEE</sequence>
<comment type="subunit">
    <text evidence="8">Monomer.</text>
</comment>
<dbReference type="InterPro" id="IPR006073">
    <property type="entry name" value="GTP-bd"/>
</dbReference>
<feature type="binding site" evidence="8">
    <location>
        <position position="227"/>
    </location>
    <ligand>
        <name>Mg(2+)</name>
        <dbReference type="ChEBI" id="CHEBI:18420"/>
    </ligand>
</feature>
<dbReference type="Pfam" id="PF01018">
    <property type="entry name" value="GTP1_OBG"/>
    <property type="match status" value="1"/>
</dbReference>
<evidence type="ECO:0000256" key="6">
    <source>
        <dbReference type="ARBA" id="ARBA00022842"/>
    </source>
</evidence>
<dbReference type="PROSITE" id="PS51710">
    <property type="entry name" value="G_OBG"/>
    <property type="match status" value="1"/>
</dbReference>
<dbReference type="SUPFAM" id="SSF82051">
    <property type="entry name" value="Obg GTP-binding protein N-terminal domain"/>
    <property type="match status" value="1"/>
</dbReference>
<keyword evidence="3 8" id="KW-0479">Metal-binding</keyword>
<dbReference type="InterPro" id="IPR006169">
    <property type="entry name" value="GTP1_OBG_dom"/>
</dbReference>
<dbReference type="SUPFAM" id="SSF52540">
    <property type="entry name" value="P-loop containing nucleoside triphosphate hydrolases"/>
    <property type="match status" value="1"/>
</dbReference>
<dbReference type="InterPro" id="IPR045086">
    <property type="entry name" value="OBG_GTPase"/>
</dbReference>
<gene>
    <name evidence="8" type="primary">obg</name>
    <name evidence="11" type="ORF">BCETI_6000208</name>
</gene>
<dbReference type="CDD" id="cd01898">
    <property type="entry name" value="Obg"/>
    <property type="match status" value="1"/>
</dbReference>
<keyword evidence="5 8" id="KW-0378">Hydrolase</keyword>
<dbReference type="PANTHER" id="PTHR11702:SF31">
    <property type="entry name" value="MITOCHONDRIAL RIBOSOME-ASSOCIATED GTPASE 2"/>
    <property type="match status" value="1"/>
</dbReference>
<protein>
    <recommendedName>
        <fullName evidence="8">GTPase Obg</fullName>
        <ecNumber evidence="8">3.6.5.-</ecNumber>
    </recommendedName>
    <alternativeName>
        <fullName evidence="8">GTP-binding protein Obg</fullName>
    </alternativeName>
</protein>
<evidence type="ECO:0000313" key="11">
    <source>
        <dbReference type="EMBL" id="EEH13290.1"/>
    </source>
</evidence>
<comment type="caution">
    <text evidence="11">The sequence shown here is derived from an EMBL/GenBank/DDBJ whole genome shotgun (WGS) entry which is preliminary data.</text>
</comment>
<evidence type="ECO:0000256" key="5">
    <source>
        <dbReference type="ARBA" id="ARBA00022801"/>
    </source>
</evidence>
<dbReference type="HAMAP" id="MF_01454">
    <property type="entry name" value="GTPase_Obg"/>
    <property type="match status" value="1"/>
</dbReference>
<feature type="binding site" evidence="8">
    <location>
        <begin position="246"/>
        <end position="249"/>
    </location>
    <ligand>
        <name>GTP</name>
        <dbReference type="ChEBI" id="CHEBI:37565"/>
    </ligand>
</feature>
<dbReference type="Gene3D" id="2.70.210.12">
    <property type="entry name" value="GTP1/OBG domain"/>
    <property type="match status" value="1"/>
</dbReference>
<dbReference type="PRINTS" id="PR00326">
    <property type="entry name" value="GTP1OBG"/>
</dbReference>
<dbReference type="AlphaFoldDB" id="C0G8M6"/>
<evidence type="ECO:0000256" key="3">
    <source>
        <dbReference type="ARBA" id="ARBA00022723"/>
    </source>
</evidence>
<comment type="subcellular location">
    <subcellularLocation>
        <location evidence="8">Cytoplasm</location>
    </subcellularLocation>
</comment>
<dbReference type="InterPro" id="IPR036726">
    <property type="entry name" value="GTP1_OBG_dom_sf"/>
</dbReference>
<dbReference type="Pfam" id="PF01926">
    <property type="entry name" value="MMR_HSR1"/>
    <property type="match status" value="1"/>
</dbReference>
<keyword evidence="2 8" id="KW-0963">Cytoplasm</keyword>
<dbReference type="PROSITE" id="PS00905">
    <property type="entry name" value="GTP1_OBG"/>
    <property type="match status" value="1"/>
</dbReference>
<dbReference type="GO" id="GO:0005525">
    <property type="term" value="F:GTP binding"/>
    <property type="evidence" value="ECO:0007669"/>
    <property type="project" value="UniProtKB-UniRule"/>
</dbReference>
<feature type="binding site" evidence="8">
    <location>
        <begin position="225"/>
        <end position="229"/>
    </location>
    <ligand>
        <name>GTP</name>
        <dbReference type="ChEBI" id="CHEBI:37565"/>
    </ligand>
</feature>
<dbReference type="InterPro" id="IPR014100">
    <property type="entry name" value="GTP-bd_Obg/CgtA"/>
</dbReference>
<dbReference type="GO" id="GO:0003924">
    <property type="term" value="F:GTPase activity"/>
    <property type="evidence" value="ECO:0007669"/>
    <property type="project" value="UniProtKB-UniRule"/>
</dbReference>
<dbReference type="InterPro" id="IPR031167">
    <property type="entry name" value="G_OBG"/>
</dbReference>
<evidence type="ECO:0000256" key="7">
    <source>
        <dbReference type="ARBA" id="ARBA00023134"/>
    </source>
</evidence>
<reference evidence="11 12" key="1">
    <citation type="submission" date="2009-03" db="EMBL/GenBank/DDBJ databases">
        <authorList>
            <person name="Setubal J.C."/>
            <person name="Boyle S."/>
            <person name="Crasta O.R."/>
            <person name="Gillespie J.J."/>
            <person name="Kenyon R.W."/>
            <person name="Lu J."/>
            <person name="Mane S."/>
            <person name="Nagrani S."/>
            <person name="Shallom J.M."/>
            <person name="Shallom S."/>
            <person name="Shukla M."/>
            <person name="Snyder E.E."/>
            <person name="Sobral B.W."/>
            <person name="Wattam A.R."/>
            <person name="Will R."/>
            <person name="Williams K."/>
            <person name="Yoo H."/>
            <person name="Bruce D.H."/>
            <person name="Detter C."/>
            <person name="Munk C."/>
            <person name="Brettin T.S."/>
            <person name="Ficht T."/>
        </authorList>
    </citation>
    <scope>NUCLEOTIDE SEQUENCE [LARGE SCALE GENOMIC DNA]</scope>
    <source>
        <strain evidence="11 12">Cudo</strain>
    </source>
</reference>
<keyword evidence="4 8" id="KW-0547">Nucleotide-binding</keyword>
<dbReference type="NCBIfam" id="TIGR02729">
    <property type="entry name" value="Obg_CgtA"/>
    <property type="match status" value="1"/>
</dbReference>
<dbReference type="EMBL" id="ACJD01000006">
    <property type="protein sequence ID" value="EEH13290.1"/>
    <property type="molecule type" value="Genomic_DNA"/>
</dbReference>
<feature type="binding site" evidence="8">
    <location>
        <begin position="313"/>
        <end position="316"/>
    </location>
    <ligand>
        <name>GTP</name>
        <dbReference type="ChEBI" id="CHEBI:37565"/>
    </ligand>
</feature>
<dbReference type="FunFam" id="2.70.210.12:FF:000001">
    <property type="entry name" value="GTPase Obg"/>
    <property type="match status" value="1"/>
</dbReference>
<keyword evidence="7 8" id="KW-0342">GTP-binding</keyword>
<comment type="function">
    <text evidence="8">An essential GTPase which binds GTP, GDP and possibly (p)ppGpp with moderate affinity, with high nucleotide exchange rates and a fairly low GTP hydrolysis rate. Plays a role in control of the cell cycle, stress response, ribosome biogenesis and in those bacteria that undergo differentiation, in morphogenesis control.</text>
</comment>
<dbReference type="Proteomes" id="UP000003678">
    <property type="component" value="Unassembled WGS sequence"/>
</dbReference>
<dbReference type="GO" id="GO:0042254">
    <property type="term" value="P:ribosome biogenesis"/>
    <property type="evidence" value="ECO:0007669"/>
    <property type="project" value="UniProtKB-UniRule"/>
</dbReference>
<proteinExistence type="inferred from homology"/>
<evidence type="ECO:0000259" key="9">
    <source>
        <dbReference type="PROSITE" id="PS51710"/>
    </source>
</evidence>
<dbReference type="PROSITE" id="PS51883">
    <property type="entry name" value="OBG"/>
    <property type="match status" value="1"/>
</dbReference>
<evidence type="ECO:0000313" key="12">
    <source>
        <dbReference type="Proteomes" id="UP000003678"/>
    </source>
</evidence>
<comment type="cofactor">
    <cofactor evidence="8">
        <name>Mg(2+)</name>
        <dbReference type="ChEBI" id="CHEBI:18420"/>
    </cofactor>
</comment>
<dbReference type="GO" id="GO:0043022">
    <property type="term" value="F:ribosome binding"/>
    <property type="evidence" value="ECO:0007669"/>
    <property type="project" value="UniProtKB-ARBA"/>
</dbReference>
<feature type="binding site" evidence="8">
    <location>
        <begin position="342"/>
        <end position="344"/>
    </location>
    <ligand>
        <name>GTP</name>
        <dbReference type="ChEBI" id="CHEBI:37565"/>
    </ligand>
</feature>
<dbReference type="GO" id="GO:0000287">
    <property type="term" value="F:magnesium ion binding"/>
    <property type="evidence" value="ECO:0007669"/>
    <property type="project" value="InterPro"/>
</dbReference>
<dbReference type="Gene3D" id="3.40.50.300">
    <property type="entry name" value="P-loop containing nucleotide triphosphate hydrolases"/>
    <property type="match status" value="1"/>
</dbReference>
<feature type="domain" description="Obg" evidence="10">
    <location>
        <begin position="35"/>
        <end position="193"/>
    </location>
</feature>
<accession>C0G8M6</accession>
<dbReference type="PIRSF" id="PIRSF002401">
    <property type="entry name" value="GTP_bd_Obg/CgtA"/>
    <property type="match status" value="1"/>
</dbReference>
<dbReference type="NCBIfam" id="NF008956">
    <property type="entry name" value="PRK12299.1"/>
    <property type="match status" value="1"/>
</dbReference>
<dbReference type="InterPro" id="IPR027417">
    <property type="entry name" value="P-loop_NTPase"/>
</dbReference>
<dbReference type="GO" id="GO:0005737">
    <property type="term" value="C:cytoplasm"/>
    <property type="evidence" value="ECO:0007669"/>
    <property type="project" value="UniProtKB-SubCell"/>
</dbReference>
<evidence type="ECO:0000256" key="4">
    <source>
        <dbReference type="ARBA" id="ARBA00022741"/>
    </source>
</evidence>
<evidence type="ECO:0000256" key="2">
    <source>
        <dbReference type="ARBA" id="ARBA00022490"/>
    </source>
</evidence>
<evidence type="ECO:0000259" key="10">
    <source>
        <dbReference type="PROSITE" id="PS51883"/>
    </source>
</evidence>
<evidence type="ECO:0000256" key="8">
    <source>
        <dbReference type="HAMAP-Rule" id="MF_01454"/>
    </source>
</evidence>
<feature type="domain" description="OBG-type G" evidence="9">
    <location>
        <begin position="194"/>
        <end position="361"/>
    </location>
</feature>